<gene>
    <name evidence="1" type="ORF">DJ021_12515</name>
</gene>
<protein>
    <recommendedName>
        <fullName evidence="3">Dabb family protein</fullName>
    </recommendedName>
</protein>
<accession>A0A328B6A8</accession>
<dbReference type="EMBL" id="QFYP01000001">
    <property type="protein sequence ID" value="RAK60568.1"/>
    <property type="molecule type" value="Genomic_DNA"/>
</dbReference>
<keyword evidence="2" id="KW-1185">Reference proteome</keyword>
<evidence type="ECO:0000313" key="1">
    <source>
        <dbReference type="EMBL" id="RAK60568.1"/>
    </source>
</evidence>
<dbReference type="Proteomes" id="UP000249842">
    <property type="component" value="Unassembled WGS sequence"/>
</dbReference>
<name>A0A328B6A8_9CAUL</name>
<evidence type="ECO:0000313" key="2">
    <source>
        <dbReference type="Proteomes" id="UP000249842"/>
    </source>
</evidence>
<comment type="caution">
    <text evidence="1">The sequence shown here is derived from an EMBL/GenBank/DDBJ whole genome shotgun (WGS) entry which is preliminary data.</text>
</comment>
<dbReference type="AlphaFoldDB" id="A0A328B6A8"/>
<organism evidence="1 2">
    <name type="scientific">Phenylobacterium hankyongense</name>
    <dbReference type="NCBI Taxonomy" id="1813876"/>
    <lineage>
        <taxon>Bacteria</taxon>
        <taxon>Pseudomonadati</taxon>
        <taxon>Pseudomonadota</taxon>
        <taxon>Alphaproteobacteria</taxon>
        <taxon>Caulobacterales</taxon>
        <taxon>Caulobacteraceae</taxon>
        <taxon>Phenylobacterium</taxon>
    </lineage>
</organism>
<reference evidence="2" key="1">
    <citation type="submission" date="2018-05" db="EMBL/GenBank/DDBJ databases">
        <authorList>
            <person name="Li X."/>
        </authorList>
    </citation>
    <scope>NUCLEOTIDE SEQUENCE [LARGE SCALE GENOMIC DNA]</scope>
    <source>
        <strain evidence="2">HKS-05</strain>
    </source>
</reference>
<evidence type="ECO:0008006" key="3">
    <source>
        <dbReference type="Google" id="ProtNLM"/>
    </source>
</evidence>
<sequence length="102" mass="11986">MLYCDLEVDPAREQEMLNHFHNKFAPAGAKFKGFIDVKMLKLRTHIQGYDLPKSVNYRFQLTYENEELRQIWIASKTHAALWPGIENTLTNKNFQVVLFDVV</sequence>
<proteinExistence type="predicted"/>